<dbReference type="Pfam" id="PF03551">
    <property type="entry name" value="PadR"/>
    <property type="match status" value="1"/>
</dbReference>
<evidence type="ECO:0000313" key="4">
    <source>
        <dbReference type="Proteomes" id="UP001178662"/>
    </source>
</evidence>
<dbReference type="InterPro" id="IPR052509">
    <property type="entry name" value="Metal_resp_DNA-bind_regulator"/>
</dbReference>
<gene>
    <name evidence="3" type="ORF">P0Y55_12315</name>
</gene>
<keyword evidence="4" id="KW-1185">Reference proteome</keyword>
<sequence>MSIRLVILGLLMECNRHPYEIRQTIQQRNWQHSFKLRDGSLYYAVNQLREEGMIEATETISYHGEHRPDKVVYRITVQGKEAFMDLLYRQLEQPVYPEHPMFVAMPFVRHGDLTILEEKFEKQLHQCEARIEQLQKLIQIKKDHIPQGSMRMINGMLKFSLTEREWLQDVLQDATTGQLIRGVERDL</sequence>
<dbReference type="Proteomes" id="UP001178662">
    <property type="component" value="Chromosome"/>
</dbReference>
<accession>A0AA95EWS9</accession>
<reference evidence="3" key="1">
    <citation type="submission" date="2023-03" db="EMBL/GenBank/DDBJ databases">
        <title>Andean soil-derived lignocellulolytic bacterial consortium as a source of novel taxa and putative plastic-active enzymes.</title>
        <authorList>
            <person name="Diaz-Garcia L."/>
            <person name="Chuvochina M."/>
            <person name="Feuerriegel G."/>
            <person name="Bunk B."/>
            <person name="Sproer C."/>
            <person name="Streit W.R."/>
            <person name="Rodriguez L.M."/>
            <person name="Overmann J."/>
            <person name="Jimenez D.J."/>
        </authorList>
    </citation>
    <scope>NUCLEOTIDE SEQUENCE</scope>
    <source>
        <strain evidence="3">MAG 2441</strain>
    </source>
</reference>
<evidence type="ECO:0000256" key="1">
    <source>
        <dbReference type="SAM" id="Coils"/>
    </source>
</evidence>
<evidence type="ECO:0000259" key="2">
    <source>
        <dbReference type="Pfam" id="PF03551"/>
    </source>
</evidence>
<organism evidence="3 4">
    <name type="scientific">Candidatus Cohnella colombiensis</name>
    <dbReference type="NCBI Taxonomy" id="3121368"/>
    <lineage>
        <taxon>Bacteria</taxon>
        <taxon>Bacillati</taxon>
        <taxon>Bacillota</taxon>
        <taxon>Bacilli</taxon>
        <taxon>Bacillales</taxon>
        <taxon>Paenibacillaceae</taxon>
        <taxon>Cohnella</taxon>
    </lineage>
</organism>
<dbReference type="InterPro" id="IPR036388">
    <property type="entry name" value="WH-like_DNA-bd_sf"/>
</dbReference>
<dbReference type="SUPFAM" id="SSF46785">
    <property type="entry name" value="Winged helix' DNA-binding domain"/>
    <property type="match status" value="1"/>
</dbReference>
<dbReference type="InterPro" id="IPR005149">
    <property type="entry name" value="Tscrpt_reg_PadR_N"/>
</dbReference>
<dbReference type="AlphaFoldDB" id="A0AA95EWS9"/>
<keyword evidence="1" id="KW-0175">Coiled coil</keyword>
<dbReference type="PANTHER" id="PTHR33169:SF14">
    <property type="entry name" value="TRANSCRIPTIONAL REGULATOR RV3488"/>
    <property type="match status" value="1"/>
</dbReference>
<feature type="coiled-coil region" evidence="1">
    <location>
        <begin position="117"/>
        <end position="144"/>
    </location>
</feature>
<dbReference type="PANTHER" id="PTHR33169">
    <property type="entry name" value="PADR-FAMILY TRANSCRIPTIONAL REGULATOR"/>
    <property type="match status" value="1"/>
</dbReference>
<dbReference type="InterPro" id="IPR036390">
    <property type="entry name" value="WH_DNA-bd_sf"/>
</dbReference>
<protein>
    <submittedName>
        <fullName evidence="3">PadR family transcriptional regulator</fullName>
    </submittedName>
</protein>
<dbReference type="EMBL" id="CP119317">
    <property type="protein sequence ID" value="WEK53367.1"/>
    <property type="molecule type" value="Genomic_DNA"/>
</dbReference>
<dbReference type="Gene3D" id="1.10.10.10">
    <property type="entry name" value="Winged helix-like DNA-binding domain superfamily/Winged helix DNA-binding domain"/>
    <property type="match status" value="1"/>
</dbReference>
<proteinExistence type="predicted"/>
<feature type="domain" description="Transcription regulator PadR N-terminal" evidence="2">
    <location>
        <begin position="7"/>
        <end position="83"/>
    </location>
</feature>
<name>A0AA95EWS9_9BACL</name>
<evidence type="ECO:0000313" key="3">
    <source>
        <dbReference type="EMBL" id="WEK53367.1"/>
    </source>
</evidence>